<feature type="region of interest" description="Disordered" evidence="5">
    <location>
        <begin position="1"/>
        <end position="39"/>
    </location>
</feature>
<feature type="transmembrane region" description="Helical" evidence="6">
    <location>
        <begin position="238"/>
        <end position="256"/>
    </location>
</feature>
<protein>
    <submittedName>
        <fullName evidence="8">MFS general substrate transporter</fullName>
    </submittedName>
</protein>
<evidence type="ECO:0000313" key="9">
    <source>
        <dbReference type="Proteomes" id="UP000799291"/>
    </source>
</evidence>
<dbReference type="FunFam" id="1.20.1250.20:FF:000354">
    <property type="entry name" value="MFS general substrate transporter"/>
    <property type="match status" value="1"/>
</dbReference>
<name>A0A6G1JDW7_9PLEO</name>
<feature type="transmembrane region" description="Helical" evidence="6">
    <location>
        <begin position="449"/>
        <end position="466"/>
    </location>
</feature>
<dbReference type="PROSITE" id="PS50850">
    <property type="entry name" value="MFS"/>
    <property type="match status" value="1"/>
</dbReference>
<feature type="transmembrane region" description="Helical" evidence="6">
    <location>
        <begin position="378"/>
        <end position="398"/>
    </location>
</feature>
<dbReference type="Gene3D" id="1.20.1250.20">
    <property type="entry name" value="MFS general substrate transporter like domains"/>
    <property type="match status" value="1"/>
</dbReference>
<evidence type="ECO:0000256" key="5">
    <source>
        <dbReference type="SAM" id="MobiDB-lite"/>
    </source>
</evidence>
<reference evidence="8" key="1">
    <citation type="journal article" date="2020" name="Stud. Mycol.">
        <title>101 Dothideomycetes genomes: a test case for predicting lifestyles and emergence of pathogens.</title>
        <authorList>
            <person name="Haridas S."/>
            <person name="Albert R."/>
            <person name="Binder M."/>
            <person name="Bloem J."/>
            <person name="Labutti K."/>
            <person name="Salamov A."/>
            <person name="Andreopoulos B."/>
            <person name="Baker S."/>
            <person name="Barry K."/>
            <person name="Bills G."/>
            <person name="Bluhm B."/>
            <person name="Cannon C."/>
            <person name="Castanera R."/>
            <person name="Culley D."/>
            <person name="Daum C."/>
            <person name="Ezra D."/>
            <person name="Gonzalez J."/>
            <person name="Henrissat B."/>
            <person name="Kuo A."/>
            <person name="Liang C."/>
            <person name="Lipzen A."/>
            <person name="Lutzoni F."/>
            <person name="Magnuson J."/>
            <person name="Mondo S."/>
            <person name="Nolan M."/>
            <person name="Ohm R."/>
            <person name="Pangilinan J."/>
            <person name="Park H.-J."/>
            <person name="Ramirez L."/>
            <person name="Alfaro M."/>
            <person name="Sun H."/>
            <person name="Tritt A."/>
            <person name="Yoshinaga Y."/>
            <person name="Zwiers L.-H."/>
            <person name="Turgeon B."/>
            <person name="Goodwin S."/>
            <person name="Spatafora J."/>
            <person name="Crous P."/>
            <person name="Grigoriev I."/>
        </authorList>
    </citation>
    <scope>NUCLEOTIDE SEQUENCE</scope>
    <source>
        <strain evidence="8">CBS 122367</strain>
    </source>
</reference>
<proteinExistence type="predicted"/>
<feature type="compositionally biased region" description="Polar residues" evidence="5">
    <location>
        <begin position="1"/>
        <end position="21"/>
    </location>
</feature>
<dbReference type="EMBL" id="MU005573">
    <property type="protein sequence ID" value="KAF2688676.1"/>
    <property type="molecule type" value="Genomic_DNA"/>
</dbReference>
<feature type="transmembrane region" description="Helical" evidence="6">
    <location>
        <begin position="337"/>
        <end position="358"/>
    </location>
</feature>
<feature type="transmembrane region" description="Helical" evidence="6">
    <location>
        <begin position="472"/>
        <end position="491"/>
    </location>
</feature>
<gene>
    <name evidence="8" type="ORF">K458DRAFT_414400</name>
</gene>
<dbReference type="GO" id="GO:0022857">
    <property type="term" value="F:transmembrane transporter activity"/>
    <property type="evidence" value="ECO:0007669"/>
    <property type="project" value="InterPro"/>
</dbReference>
<feature type="transmembrane region" description="Helical" evidence="6">
    <location>
        <begin position="404"/>
        <end position="428"/>
    </location>
</feature>
<dbReference type="InterPro" id="IPR011701">
    <property type="entry name" value="MFS"/>
</dbReference>
<feature type="transmembrane region" description="Helical" evidence="6">
    <location>
        <begin position="299"/>
        <end position="317"/>
    </location>
</feature>
<keyword evidence="2 6" id="KW-0812">Transmembrane</keyword>
<evidence type="ECO:0000256" key="2">
    <source>
        <dbReference type="ARBA" id="ARBA00022692"/>
    </source>
</evidence>
<evidence type="ECO:0000256" key="1">
    <source>
        <dbReference type="ARBA" id="ARBA00004141"/>
    </source>
</evidence>
<dbReference type="GO" id="GO:0005886">
    <property type="term" value="C:plasma membrane"/>
    <property type="evidence" value="ECO:0007669"/>
    <property type="project" value="TreeGrafter"/>
</dbReference>
<feature type="transmembrane region" description="Helical" evidence="6">
    <location>
        <begin position="173"/>
        <end position="195"/>
    </location>
</feature>
<keyword evidence="9" id="KW-1185">Reference proteome</keyword>
<dbReference type="InterPro" id="IPR020846">
    <property type="entry name" value="MFS_dom"/>
</dbReference>
<comment type="subcellular location">
    <subcellularLocation>
        <location evidence="1">Membrane</location>
        <topology evidence="1">Multi-pass membrane protein</topology>
    </subcellularLocation>
</comment>
<keyword evidence="4 6" id="KW-0472">Membrane</keyword>
<evidence type="ECO:0000256" key="4">
    <source>
        <dbReference type="ARBA" id="ARBA00023136"/>
    </source>
</evidence>
<evidence type="ECO:0000256" key="3">
    <source>
        <dbReference type="ARBA" id="ARBA00022989"/>
    </source>
</evidence>
<dbReference type="PANTHER" id="PTHR23502:SF64">
    <property type="entry name" value="TRANSPORTER, PUTATIVE (AFU_ORTHOLOGUE AFUA_3G11760)-RELATED"/>
    <property type="match status" value="1"/>
</dbReference>
<dbReference type="Pfam" id="PF07690">
    <property type="entry name" value="MFS_1"/>
    <property type="match status" value="1"/>
</dbReference>
<feature type="transmembrane region" description="Helical" evidence="6">
    <location>
        <begin position="207"/>
        <end position="232"/>
    </location>
</feature>
<dbReference type="Proteomes" id="UP000799291">
    <property type="component" value="Unassembled WGS sequence"/>
</dbReference>
<feature type="domain" description="Major facilitator superfamily (MFS) profile" evidence="7">
    <location>
        <begin position="83"/>
        <end position="496"/>
    </location>
</feature>
<sequence>MAPVTTSPQDGPSPDRSTLSPIQDEKQYASIAPGNTNQDTNRLRLEHTISTISNHDMANVAYVATGDNDEVYNYFTERRKMVITAVLSFCSFLAPMSSTTVLSAVPEVAETYECDGSIINLSNALYMLFMGVSPIFYGPFGNTYGRKWVSVASAALFFAFSIGTALAPNLAAFFIFRIFTAFQGTAFLVIGSSVIGDIYKPTERGTALGWFMSGTLIGPALGPFIGGIIVTFRSWRDIFWLQTALAGAATLFVLFFQPETIHYKRSEELEGLPGLKKARTMWQWLNPGRIVRLYRYPNLLTVALASSSLVWNMYSLLTPIRYILNPRFNLTSPLQSGLFYIAPGCGYLLGTFLGGRWADHIVKKYIKIRGKRLAEDRLQSCLPFIGVVIPACMLVYGWSVEKRVGGVALPVLMMFLQGIAQLFCFPSLNTYCLDVMQSRSSEVVAGNYMVRYLFAALGSAVCLPAVRKIGVGWFSTISALFLVVAAAATYATAMKGTEWREAVDAKKAARKEGETQV</sequence>
<feature type="transmembrane region" description="Helical" evidence="6">
    <location>
        <begin position="117"/>
        <end position="136"/>
    </location>
</feature>
<evidence type="ECO:0000313" key="8">
    <source>
        <dbReference type="EMBL" id="KAF2688676.1"/>
    </source>
</evidence>
<dbReference type="PANTHER" id="PTHR23502">
    <property type="entry name" value="MAJOR FACILITATOR SUPERFAMILY"/>
    <property type="match status" value="1"/>
</dbReference>
<accession>A0A6G1JDW7</accession>
<dbReference type="OrthoDB" id="3066029at2759"/>
<dbReference type="AlphaFoldDB" id="A0A6G1JDW7"/>
<dbReference type="InterPro" id="IPR036259">
    <property type="entry name" value="MFS_trans_sf"/>
</dbReference>
<feature type="transmembrane region" description="Helical" evidence="6">
    <location>
        <begin position="148"/>
        <end position="167"/>
    </location>
</feature>
<evidence type="ECO:0000256" key="6">
    <source>
        <dbReference type="SAM" id="Phobius"/>
    </source>
</evidence>
<keyword evidence="3 6" id="KW-1133">Transmembrane helix</keyword>
<evidence type="ECO:0000259" key="7">
    <source>
        <dbReference type="PROSITE" id="PS50850"/>
    </source>
</evidence>
<dbReference type="SUPFAM" id="SSF103473">
    <property type="entry name" value="MFS general substrate transporter"/>
    <property type="match status" value="1"/>
</dbReference>
<feature type="transmembrane region" description="Helical" evidence="6">
    <location>
        <begin position="82"/>
        <end position="105"/>
    </location>
</feature>
<organism evidence="8 9">
    <name type="scientific">Lentithecium fluviatile CBS 122367</name>
    <dbReference type="NCBI Taxonomy" id="1168545"/>
    <lineage>
        <taxon>Eukaryota</taxon>
        <taxon>Fungi</taxon>
        <taxon>Dikarya</taxon>
        <taxon>Ascomycota</taxon>
        <taxon>Pezizomycotina</taxon>
        <taxon>Dothideomycetes</taxon>
        <taxon>Pleosporomycetidae</taxon>
        <taxon>Pleosporales</taxon>
        <taxon>Massarineae</taxon>
        <taxon>Lentitheciaceae</taxon>
        <taxon>Lentithecium</taxon>
    </lineage>
</organism>